<dbReference type="Proteomes" id="UP001307889">
    <property type="component" value="Chromosome 12"/>
</dbReference>
<organism evidence="1 2">
    <name type="scientific">Nesidiocoris tenuis</name>
    <dbReference type="NCBI Taxonomy" id="355587"/>
    <lineage>
        <taxon>Eukaryota</taxon>
        <taxon>Metazoa</taxon>
        <taxon>Ecdysozoa</taxon>
        <taxon>Arthropoda</taxon>
        <taxon>Hexapoda</taxon>
        <taxon>Insecta</taxon>
        <taxon>Pterygota</taxon>
        <taxon>Neoptera</taxon>
        <taxon>Paraneoptera</taxon>
        <taxon>Hemiptera</taxon>
        <taxon>Heteroptera</taxon>
        <taxon>Panheteroptera</taxon>
        <taxon>Cimicomorpha</taxon>
        <taxon>Miridae</taxon>
        <taxon>Dicyphina</taxon>
        <taxon>Nesidiocoris</taxon>
    </lineage>
</organism>
<reference evidence="1 2" key="1">
    <citation type="submission" date="2023-09" db="EMBL/GenBank/DDBJ databases">
        <title>Nesidiocoris tenuis whole genome shotgun sequence.</title>
        <authorList>
            <person name="Shibata T."/>
            <person name="Shimoda M."/>
            <person name="Kobayashi T."/>
            <person name="Uehara T."/>
        </authorList>
    </citation>
    <scope>NUCLEOTIDE SEQUENCE [LARGE SCALE GENOMIC DNA]</scope>
    <source>
        <strain evidence="1 2">Japan</strain>
    </source>
</reference>
<sequence>MMSKTLPDDPPNSISTLLNWSTLYRPCLSKKKTKTPMKLYKLRAGPNKSLKNLCRLLLKRLPRPVHLFLSMKADKGLMFCQESSRVQCPT</sequence>
<evidence type="ECO:0000313" key="1">
    <source>
        <dbReference type="EMBL" id="BET00715.1"/>
    </source>
</evidence>
<gene>
    <name evidence="1" type="ORF">NTJ_13529</name>
</gene>
<protein>
    <submittedName>
        <fullName evidence="1">Uncharacterized protein</fullName>
    </submittedName>
</protein>
<dbReference type="EMBL" id="AP028920">
    <property type="protein sequence ID" value="BET00715.1"/>
    <property type="molecule type" value="Genomic_DNA"/>
</dbReference>
<keyword evidence="2" id="KW-1185">Reference proteome</keyword>
<evidence type="ECO:0000313" key="2">
    <source>
        <dbReference type="Proteomes" id="UP001307889"/>
    </source>
</evidence>
<accession>A0ABN7BA85</accession>
<proteinExistence type="predicted"/>
<name>A0ABN7BA85_9HEMI</name>